<dbReference type="GO" id="GO:0016020">
    <property type="term" value="C:membrane"/>
    <property type="evidence" value="ECO:0007669"/>
    <property type="project" value="InterPro"/>
</dbReference>
<dbReference type="Pfam" id="PF01531">
    <property type="entry name" value="Glyco_transf_11"/>
    <property type="match status" value="1"/>
</dbReference>
<evidence type="ECO:0000256" key="2">
    <source>
        <dbReference type="ARBA" id="ARBA00022679"/>
    </source>
</evidence>
<keyword evidence="1" id="KW-0328">Glycosyltransferase</keyword>
<dbReference type="AlphaFoldDB" id="A0A6C0H9Q8"/>
<evidence type="ECO:0000256" key="1">
    <source>
        <dbReference type="ARBA" id="ARBA00022676"/>
    </source>
</evidence>
<protein>
    <recommendedName>
        <fullName evidence="4">Glycosyltransferase</fullName>
    </recommendedName>
</protein>
<evidence type="ECO:0000313" key="3">
    <source>
        <dbReference type="EMBL" id="QHT77342.1"/>
    </source>
</evidence>
<reference evidence="3" key="1">
    <citation type="journal article" date="2020" name="Nature">
        <title>Giant virus diversity and host interactions through global metagenomics.</title>
        <authorList>
            <person name="Schulz F."/>
            <person name="Roux S."/>
            <person name="Paez-Espino D."/>
            <person name="Jungbluth S."/>
            <person name="Walsh D.A."/>
            <person name="Denef V.J."/>
            <person name="McMahon K.D."/>
            <person name="Konstantinidis K.T."/>
            <person name="Eloe-Fadrosh E.A."/>
            <person name="Kyrpides N.C."/>
            <person name="Woyke T."/>
        </authorList>
    </citation>
    <scope>NUCLEOTIDE SEQUENCE</scope>
    <source>
        <strain evidence="3">GVMAG-M-3300023179-86</strain>
    </source>
</reference>
<dbReference type="InterPro" id="IPR002516">
    <property type="entry name" value="Glyco_trans_11"/>
</dbReference>
<dbReference type="EMBL" id="MN739917">
    <property type="protein sequence ID" value="QHT77342.1"/>
    <property type="molecule type" value="Genomic_DNA"/>
</dbReference>
<proteinExistence type="predicted"/>
<name>A0A6C0H9Q8_9ZZZZ</name>
<organism evidence="3">
    <name type="scientific">viral metagenome</name>
    <dbReference type="NCBI Taxonomy" id="1070528"/>
    <lineage>
        <taxon>unclassified sequences</taxon>
        <taxon>metagenomes</taxon>
        <taxon>organismal metagenomes</taxon>
    </lineage>
</organism>
<sequence length="253" mass="30059">MDKKYYSFKAYLPDELSDGLGALYLKLIHCYVFAKMFELEFVYSPLPIVSHNYDNDINYQDKMENIINLKKHILNAERDMNIEYLNFPRICLPHFEKNIDEWAKSEHMNFIKKCFWENKERDVFKNSKFNVAVHIRRLNKDDEGKDPNLRVNTPNNYFLSIMNIIRNKHSDKNILFHIYSQGDINNFKEFISDDVEFHINSDVTKSFIELASANALVISPSCFSYVPALLSDGEIYYNKFWHGKLSHWIENNE</sequence>
<accession>A0A6C0H9Q8</accession>
<keyword evidence="2" id="KW-0808">Transferase</keyword>
<dbReference type="GO" id="GO:0005975">
    <property type="term" value="P:carbohydrate metabolic process"/>
    <property type="evidence" value="ECO:0007669"/>
    <property type="project" value="InterPro"/>
</dbReference>
<dbReference type="GO" id="GO:0008107">
    <property type="term" value="F:galactoside 2-alpha-L-fucosyltransferase activity"/>
    <property type="evidence" value="ECO:0007669"/>
    <property type="project" value="InterPro"/>
</dbReference>
<evidence type="ECO:0008006" key="4">
    <source>
        <dbReference type="Google" id="ProtNLM"/>
    </source>
</evidence>